<comment type="caution">
    <text evidence="2">The sequence shown here is derived from an EMBL/GenBank/DDBJ whole genome shotgun (WGS) entry which is preliminary data.</text>
</comment>
<evidence type="ECO:0000313" key="3">
    <source>
        <dbReference type="Proteomes" id="UP001597183"/>
    </source>
</evidence>
<proteinExistence type="predicted"/>
<name>A0ABW4AQ84_9ACTN</name>
<feature type="region of interest" description="Disordered" evidence="1">
    <location>
        <begin position="1"/>
        <end position="27"/>
    </location>
</feature>
<evidence type="ECO:0000313" key="2">
    <source>
        <dbReference type="EMBL" id="MFD1372347.1"/>
    </source>
</evidence>
<keyword evidence="3" id="KW-1185">Reference proteome</keyword>
<accession>A0ABW4AQ84</accession>
<reference evidence="3" key="1">
    <citation type="journal article" date="2019" name="Int. J. Syst. Evol. Microbiol.">
        <title>The Global Catalogue of Microorganisms (GCM) 10K type strain sequencing project: providing services to taxonomists for standard genome sequencing and annotation.</title>
        <authorList>
            <consortium name="The Broad Institute Genomics Platform"/>
            <consortium name="The Broad Institute Genome Sequencing Center for Infectious Disease"/>
            <person name="Wu L."/>
            <person name="Ma J."/>
        </authorList>
    </citation>
    <scope>NUCLEOTIDE SEQUENCE [LARGE SCALE GENOMIC DNA]</scope>
    <source>
        <strain evidence="3">CCM 7526</strain>
    </source>
</reference>
<protein>
    <recommendedName>
        <fullName evidence="4">Secreted protein</fullName>
    </recommendedName>
</protein>
<dbReference type="Proteomes" id="UP001597183">
    <property type="component" value="Unassembled WGS sequence"/>
</dbReference>
<sequence length="338" mass="34677">MPDSDSEDVPDATGPASVEEEGPGGWSGFRTGAALGIALVVGFVGGRFVDSPIPRAEPAEQAAGAGAAEQAGAAGTAASTARAAPTPDSVFYVTGAPTHQHGTASGGGDTAGLARSAGGLSLDSGTTAFEADRRQAFRFRVVAAGGAPVTSYPTVHERPLHLVVIRRDLTGFQHLHPTMAPDGTWSVDLTLPKPGTYRAIADFTAIVGGQPLPVSLGVDLTVAGGRMVPVPLPPPATRVETDGLAVRLDGAPTAGRESELTIQVTARDGSPAKLEPYLGAAAHLIAFSEGDVAYLHTHAEVGAARFRWTPPGPGRYRLFAEFQLAGRVHVAAFTTQVR</sequence>
<feature type="compositionally biased region" description="Acidic residues" evidence="1">
    <location>
        <begin position="1"/>
        <end position="10"/>
    </location>
</feature>
<organism evidence="2 3">
    <name type="scientific">Actinoplanes sichuanensis</name>
    <dbReference type="NCBI Taxonomy" id="512349"/>
    <lineage>
        <taxon>Bacteria</taxon>
        <taxon>Bacillati</taxon>
        <taxon>Actinomycetota</taxon>
        <taxon>Actinomycetes</taxon>
        <taxon>Micromonosporales</taxon>
        <taxon>Micromonosporaceae</taxon>
        <taxon>Actinoplanes</taxon>
    </lineage>
</organism>
<dbReference type="RefSeq" id="WP_317796220.1">
    <property type="nucleotide sequence ID" value="NZ_AP028461.1"/>
</dbReference>
<evidence type="ECO:0008006" key="4">
    <source>
        <dbReference type="Google" id="ProtNLM"/>
    </source>
</evidence>
<evidence type="ECO:0000256" key="1">
    <source>
        <dbReference type="SAM" id="MobiDB-lite"/>
    </source>
</evidence>
<dbReference type="EMBL" id="JBHTMK010000055">
    <property type="protein sequence ID" value="MFD1372347.1"/>
    <property type="molecule type" value="Genomic_DNA"/>
</dbReference>
<feature type="region of interest" description="Disordered" evidence="1">
    <location>
        <begin position="89"/>
        <end position="111"/>
    </location>
</feature>
<gene>
    <name evidence="2" type="ORF">ACFQ5G_44085</name>
</gene>